<evidence type="ECO:0000313" key="3">
    <source>
        <dbReference type="Proteomes" id="UP001359559"/>
    </source>
</evidence>
<keyword evidence="3" id="KW-1185">Reference proteome</keyword>
<accession>A0AAN9IHV6</accession>
<dbReference type="AlphaFoldDB" id="A0AAN9IHV6"/>
<proteinExistence type="predicted"/>
<evidence type="ECO:0000256" key="1">
    <source>
        <dbReference type="SAM" id="MobiDB-lite"/>
    </source>
</evidence>
<organism evidence="2 3">
    <name type="scientific">Clitoria ternatea</name>
    <name type="common">Butterfly pea</name>
    <dbReference type="NCBI Taxonomy" id="43366"/>
    <lineage>
        <taxon>Eukaryota</taxon>
        <taxon>Viridiplantae</taxon>
        <taxon>Streptophyta</taxon>
        <taxon>Embryophyta</taxon>
        <taxon>Tracheophyta</taxon>
        <taxon>Spermatophyta</taxon>
        <taxon>Magnoliopsida</taxon>
        <taxon>eudicotyledons</taxon>
        <taxon>Gunneridae</taxon>
        <taxon>Pentapetalae</taxon>
        <taxon>rosids</taxon>
        <taxon>fabids</taxon>
        <taxon>Fabales</taxon>
        <taxon>Fabaceae</taxon>
        <taxon>Papilionoideae</taxon>
        <taxon>50 kb inversion clade</taxon>
        <taxon>NPAAA clade</taxon>
        <taxon>indigoferoid/millettioid clade</taxon>
        <taxon>Phaseoleae</taxon>
        <taxon>Clitoria</taxon>
    </lineage>
</organism>
<gene>
    <name evidence="2" type="ORF">RJT34_24265</name>
</gene>
<evidence type="ECO:0000313" key="2">
    <source>
        <dbReference type="EMBL" id="KAK7279219.1"/>
    </source>
</evidence>
<protein>
    <submittedName>
        <fullName evidence="2">Uncharacterized protein</fullName>
    </submittedName>
</protein>
<dbReference type="EMBL" id="JAYKXN010000006">
    <property type="protein sequence ID" value="KAK7279219.1"/>
    <property type="molecule type" value="Genomic_DNA"/>
</dbReference>
<reference evidence="2 3" key="1">
    <citation type="submission" date="2024-01" db="EMBL/GenBank/DDBJ databases">
        <title>The genomes of 5 underutilized Papilionoideae crops provide insights into root nodulation and disease resistance.</title>
        <authorList>
            <person name="Yuan L."/>
        </authorList>
    </citation>
    <scope>NUCLEOTIDE SEQUENCE [LARGE SCALE GENOMIC DNA]</scope>
    <source>
        <strain evidence="2">LY-2023</strain>
        <tissue evidence="2">Leaf</tissue>
    </source>
</reference>
<sequence>MEDDGHGSHGRNDRHDHVHGHGDTVADFSSESKRRSAWEVVARSIIVPRMTRRHKDMNLGDIFGSAIRFLICWDVGGANTKRYGGHFIMVEQGTLTAGVEEAPLAVGDDYDKKATPSKKIAKNGNTWQKEKLHKEKIDLDADYEISLSVMFTVMLK</sequence>
<name>A0AAN9IHV6_CLITE</name>
<comment type="caution">
    <text evidence="2">The sequence shown here is derived from an EMBL/GenBank/DDBJ whole genome shotgun (WGS) entry which is preliminary data.</text>
</comment>
<feature type="region of interest" description="Disordered" evidence="1">
    <location>
        <begin position="1"/>
        <end position="29"/>
    </location>
</feature>
<dbReference type="Proteomes" id="UP001359559">
    <property type="component" value="Unassembled WGS sequence"/>
</dbReference>